<dbReference type="AlphaFoldDB" id="A0A9D1KGS0"/>
<dbReference type="InterPro" id="IPR025962">
    <property type="entry name" value="SdpI/YhfL"/>
</dbReference>
<gene>
    <name evidence="3" type="ORF">IAB60_07190</name>
</gene>
<name>A0A9D1KGS0_9FIRM</name>
<dbReference type="PANTHER" id="PTHR37810:SF5">
    <property type="entry name" value="IMMUNITY PROTEIN SDPI"/>
    <property type="match status" value="1"/>
</dbReference>
<dbReference type="Pfam" id="PF07853">
    <property type="entry name" value="DUF1648"/>
    <property type="match status" value="1"/>
</dbReference>
<dbReference type="InterPro" id="IPR012867">
    <property type="entry name" value="DUF1648"/>
</dbReference>
<feature type="transmembrane region" description="Helical" evidence="1">
    <location>
        <begin position="187"/>
        <end position="209"/>
    </location>
</feature>
<reference evidence="3" key="2">
    <citation type="journal article" date="2021" name="PeerJ">
        <title>Extensive microbial diversity within the chicken gut microbiome revealed by metagenomics and culture.</title>
        <authorList>
            <person name="Gilroy R."/>
            <person name="Ravi A."/>
            <person name="Getino M."/>
            <person name="Pursley I."/>
            <person name="Horton D.L."/>
            <person name="Alikhan N.F."/>
            <person name="Baker D."/>
            <person name="Gharbi K."/>
            <person name="Hall N."/>
            <person name="Watson M."/>
            <person name="Adriaenssens E.M."/>
            <person name="Foster-Nyarko E."/>
            <person name="Jarju S."/>
            <person name="Secka A."/>
            <person name="Antonio M."/>
            <person name="Oren A."/>
            <person name="Chaudhuri R.R."/>
            <person name="La Ragione R."/>
            <person name="Hildebrand F."/>
            <person name="Pallen M.J."/>
        </authorList>
    </citation>
    <scope>NUCLEOTIDE SEQUENCE</scope>
    <source>
        <strain evidence="3">CHK123-3438</strain>
    </source>
</reference>
<dbReference type="PANTHER" id="PTHR37810">
    <property type="entry name" value="IMMUNITY PROTEIN SDPI"/>
    <property type="match status" value="1"/>
</dbReference>
<dbReference type="Proteomes" id="UP000886860">
    <property type="component" value="Unassembled WGS sequence"/>
</dbReference>
<feature type="domain" description="DUF1648" evidence="2">
    <location>
        <begin position="15"/>
        <end position="57"/>
    </location>
</feature>
<feature type="transmembrane region" description="Helical" evidence="1">
    <location>
        <begin position="113"/>
        <end position="132"/>
    </location>
</feature>
<dbReference type="GO" id="GO:0009636">
    <property type="term" value="P:response to toxic substance"/>
    <property type="evidence" value="ECO:0007669"/>
    <property type="project" value="TreeGrafter"/>
</dbReference>
<dbReference type="PIRSF" id="PIRSF038959">
    <property type="entry name" value="SdpI"/>
    <property type="match status" value="1"/>
</dbReference>
<proteinExistence type="predicted"/>
<keyword evidence="1" id="KW-0472">Membrane</keyword>
<evidence type="ECO:0000313" key="4">
    <source>
        <dbReference type="Proteomes" id="UP000886860"/>
    </source>
</evidence>
<evidence type="ECO:0000313" key="3">
    <source>
        <dbReference type="EMBL" id="HIT41862.1"/>
    </source>
</evidence>
<reference evidence="3" key="1">
    <citation type="submission" date="2020-10" db="EMBL/GenBank/DDBJ databases">
        <authorList>
            <person name="Gilroy R."/>
        </authorList>
    </citation>
    <scope>NUCLEOTIDE SEQUENCE</scope>
    <source>
        <strain evidence="3">CHK123-3438</strain>
    </source>
</reference>
<feature type="transmembrane region" description="Helical" evidence="1">
    <location>
        <begin position="162"/>
        <end position="181"/>
    </location>
</feature>
<dbReference type="PROSITE" id="PS51257">
    <property type="entry name" value="PROKAR_LIPOPROTEIN"/>
    <property type="match status" value="1"/>
</dbReference>
<organism evidence="3 4">
    <name type="scientific">Candidatus Caccovicinus merdipullorum</name>
    <dbReference type="NCBI Taxonomy" id="2840724"/>
    <lineage>
        <taxon>Bacteria</taxon>
        <taxon>Bacillati</taxon>
        <taxon>Bacillota</taxon>
        <taxon>Clostridia</taxon>
        <taxon>Eubacteriales</taxon>
        <taxon>Candidatus Caccovicinus</taxon>
    </lineage>
</organism>
<dbReference type="InterPro" id="IPR026272">
    <property type="entry name" value="SdpI"/>
</dbReference>
<feature type="transmembrane region" description="Helical" evidence="1">
    <location>
        <begin position="87"/>
        <end position="107"/>
    </location>
</feature>
<comment type="caution">
    <text evidence="3">The sequence shown here is derived from an EMBL/GenBank/DDBJ whole genome shotgun (WGS) entry which is preliminary data.</text>
</comment>
<dbReference type="EMBL" id="DVKS01000123">
    <property type="protein sequence ID" value="HIT41862.1"/>
    <property type="molecule type" value="Genomic_DNA"/>
</dbReference>
<feature type="transmembrane region" description="Helical" evidence="1">
    <location>
        <begin position="48"/>
        <end position="67"/>
    </location>
</feature>
<feature type="transmembrane region" description="Helical" evidence="1">
    <location>
        <begin position="9"/>
        <end position="28"/>
    </location>
</feature>
<keyword evidence="1" id="KW-1133">Transmembrane helix</keyword>
<evidence type="ECO:0000259" key="2">
    <source>
        <dbReference type="Pfam" id="PF07853"/>
    </source>
</evidence>
<evidence type="ECO:0000256" key="1">
    <source>
        <dbReference type="SAM" id="Phobius"/>
    </source>
</evidence>
<keyword evidence="1" id="KW-0812">Transmembrane</keyword>
<accession>A0A9D1KGS0</accession>
<sequence length="217" mass="24290">MKNKKLRIIAYLIPLLVLAVTACLYPRLPEQIPTNWSVDGTVTYSEKHEIWLIAGMGILFAVLFDILPKIDPRKENYKKFGSYYDGFCIAMQLFMAAMSALILLASFHPGKIAVSHIVAVLVGVLLMGLGNIMPKIKSNFYMGIKTPWTLSDDQIWHRTHRLGGRLFVAAGAVMVLSVLFLPLKPAFFLSMVCILAAALIPGVMSYFWWKKANPKKS</sequence>
<protein>
    <submittedName>
        <fullName evidence="3">SdpI family protein</fullName>
    </submittedName>
</protein>
<dbReference type="Pfam" id="PF13630">
    <property type="entry name" value="SdpI"/>
    <property type="match status" value="1"/>
</dbReference>